<dbReference type="SMART" id="SM00357">
    <property type="entry name" value="CSP"/>
    <property type="match status" value="1"/>
</dbReference>
<comment type="subcellular location">
    <subcellularLocation>
        <location evidence="1">Cytoplasm</location>
    </subcellularLocation>
</comment>
<reference evidence="4" key="1">
    <citation type="submission" date="2018-05" db="EMBL/GenBank/DDBJ databases">
        <authorList>
            <person name="Lanie J.A."/>
            <person name="Ng W.-L."/>
            <person name="Kazmierczak K.M."/>
            <person name="Andrzejewski T.M."/>
            <person name="Davidsen T.M."/>
            <person name="Wayne K.J."/>
            <person name="Tettelin H."/>
            <person name="Glass J.I."/>
            <person name="Rusch D."/>
            <person name="Podicherti R."/>
            <person name="Tsui H.-C.T."/>
            <person name="Winkler M.E."/>
        </authorList>
    </citation>
    <scope>NUCLEOTIDE SEQUENCE</scope>
</reference>
<evidence type="ECO:0000256" key="1">
    <source>
        <dbReference type="ARBA" id="ARBA00004496"/>
    </source>
</evidence>
<evidence type="ECO:0000256" key="2">
    <source>
        <dbReference type="ARBA" id="ARBA00022490"/>
    </source>
</evidence>
<dbReference type="InterPro" id="IPR012340">
    <property type="entry name" value="NA-bd_OB-fold"/>
</dbReference>
<dbReference type="SUPFAM" id="SSF50249">
    <property type="entry name" value="Nucleic acid-binding proteins"/>
    <property type="match status" value="1"/>
</dbReference>
<dbReference type="PRINTS" id="PR00050">
    <property type="entry name" value="COLDSHOCK"/>
</dbReference>
<gene>
    <name evidence="4" type="ORF">METZ01_LOCUS28931</name>
</gene>
<organism evidence="4">
    <name type="scientific">marine metagenome</name>
    <dbReference type="NCBI Taxonomy" id="408172"/>
    <lineage>
        <taxon>unclassified sequences</taxon>
        <taxon>metagenomes</taxon>
        <taxon>ecological metagenomes</taxon>
    </lineage>
</organism>
<dbReference type="InterPro" id="IPR002059">
    <property type="entry name" value="CSP_DNA-bd"/>
</dbReference>
<accession>A0A381QDC2</accession>
<dbReference type="InterPro" id="IPR050181">
    <property type="entry name" value="Cold_shock_domain"/>
</dbReference>
<name>A0A381QDC2_9ZZZZ</name>
<keyword evidence="2" id="KW-0963">Cytoplasm</keyword>
<feature type="domain" description="CSD" evidence="3">
    <location>
        <begin position="69"/>
        <end position="134"/>
    </location>
</feature>
<dbReference type="Gene3D" id="6.20.370.130">
    <property type="match status" value="1"/>
</dbReference>
<dbReference type="AlphaFoldDB" id="A0A381QDC2"/>
<proteinExistence type="predicted"/>
<dbReference type="CDD" id="cd04458">
    <property type="entry name" value="CSP_CDS"/>
    <property type="match status" value="1"/>
</dbReference>
<evidence type="ECO:0000313" key="4">
    <source>
        <dbReference type="EMBL" id="SUZ76077.1"/>
    </source>
</evidence>
<dbReference type="FunFam" id="2.40.50.140:FF:000006">
    <property type="entry name" value="Cold shock protein CspC"/>
    <property type="match status" value="1"/>
</dbReference>
<dbReference type="GO" id="GO:0003676">
    <property type="term" value="F:nucleic acid binding"/>
    <property type="evidence" value="ECO:0007669"/>
    <property type="project" value="InterPro"/>
</dbReference>
<protein>
    <recommendedName>
        <fullName evidence="3">CSD domain-containing protein</fullName>
    </recommendedName>
</protein>
<dbReference type="PROSITE" id="PS51857">
    <property type="entry name" value="CSD_2"/>
    <property type="match status" value="1"/>
</dbReference>
<dbReference type="InterPro" id="IPR011129">
    <property type="entry name" value="CSD"/>
</dbReference>
<sequence length="135" mass="14625">MDKPLGDKPLTGASSVATLTVLPGGRRGISHDSIVVVPSAGDVLRVLCGQAVRIIRTPDNGHQRSWKMRTRGTVKWFNDQKGFGFITPEDNSKDCFVHHSAIQAEGFKTLNEGDAVEFDIVEGQKGPAAENVVRL</sequence>
<dbReference type="PANTHER" id="PTHR11544">
    <property type="entry name" value="COLD SHOCK DOMAIN CONTAINING PROTEINS"/>
    <property type="match status" value="1"/>
</dbReference>
<dbReference type="Gene3D" id="2.40.50.140">
    <property type="entry name" value="Nucleic acid-binding proteins"/>
    <property type="match status" value="1"/>
</dbReference>
<dbReference type="GO" id="GO:0005737">
    <property type="term" value="C:cytoplasm"/>
    <property type="evidence" value="ECO:0007669"/>
    <property type="project" value="UniProtKB-SubCell"/>
</dbReference>
<dbReference type="Pfam" id="PF00313">
    <property type="entry name" value="CSD"/>
    <property type="match status" value="1"/>
</dbReference>
<evidence type="ECO:0000259" key="3">
    <source>
        <dbReference type="PROSITE" id="PS51857"/>
    </source>
</evidence>
<dbReference type="EMBL" id="UINC01001264">
    <property type="protein sequence ID" value="SUZ76077.1"/>
    <property type="molecule type" value="Genomic_DNA"/>
</dbReference>